<protein>
    <submittedName>
        <fullName evidence="9">POK19 protein</fullName>
    </submittedName>
</protein>
<name>A0A7L2DN58_CATFU</name>
<evidence type="ECO:0000256" key="5">
    <source>
        <dbReference type="ARBA" id="ARBA00022801"/>
    </source>
</evidence>
<dbReference type="GO" id="GO:0015074">
    <property type="term" value="P:DNA integration"/>
    <property type="evidence" value="ECO:0007669"/>
    <property type="project" value="InterPro"/>
</dbReference>
<evidence type="ECO:0000256" key="1">
    <source>
        <dbReference type="ARBA" id="ARBA00022679"/>
    </source>
</evidence>
<keyword evidence="5" id="KW-0378">Hydrolase</keyword>
<dbReference type="PANTHER" id="PTHR41694">
    <property type="entry name" value="ENDOGENOUS RETROVIRUS GROUP K MEMBER POL PROTEIN"/>
    <property type="match status" value="1"/>
</dbReference>
<evidence type="ECO:0000259" key="8">
    <source>
        <dbReference type="PROSITE" id="PS50994"/>
    </source>
</evidence>
<dbReference type="InterPro" id="IPR012337">
    <property type="entry name" value="RNaseH-like_sf"/>
</dbReference>
<evidence type="ECO:0000256" key="6">
    <source>
        <dbReference type="ARBA" id="ARBA00022918"/>
    </source>
</evidence>
<dbReference type="Gene3D" id="3.30.420.10">
    <property type="entry name" value="Ribonuclease H-like superfamily/Ribonuclease H"/>
    <property type="match status" value="1"/>
</dbReference>
<dbReference type="GO" id="GO:0004519">
    <property type="term" value="F:endonuclease activity"/>
    <property type="evidence" value="ECO:0007669"/>
    <property type="project" value="UniProtKB-KW"/>
</dbReference>
<keyword evidence="3" id="KW-0540">Nuclease</keyword>
<gene>
    <name evidence="9" type="primary">Ervk19_2</name>
    <name evidence="9" type="ORF">CATFUS_R15888</name>
</gene>
<dbReference type="InterPro" id="IPR036397">
    <property type="entry name" value="RNaseH_sf"/>
</dbReference>
<dbReference type="PROSITE" id="PS50994">
    <property type="entry name" value="INTEGRASE"/>
    <property type="match status" value="1"/>
</dbReference>
<feature type="region of interest" description="Disordered" evidence="7">
    <location>
        <begin position="45"/>
        <end position="64"/>
    </location>
</feature>
<keyword evidence="6" id="KW-0695">RNA-directed DNA polymerase</keyword>
<dbReference type="InterPro" id="IPR001584">
    <property type="entry name" value="Integrase_cat-core"/>
</dbReference>
<evidence type="ECO:0000256" key="7">
    <source>
        <dbReference type="SAM" id="MobiDB-lite"/>
    </source>
</evidence>
<dbReference type="SUPFAM" id="SSF53098">
    <property type="entry name" value="Ribonuclease H-like"/>
    <property type="match status" value="1"/>
</dbReference>
<feature type="domain" description="Integrase catalytic" evidence="8">
    <location>
        <begin position="1"/>
        <end position="64"/>
    </location>
</feature>
<organism evidence="9 10">
    <name type="scientific">Catharus fuscescens</name>
    <name type="common">Veery</name>
    <name type="synonym">Turdus fuscescens</name>
    <dbReference type="NCBI Taxonomy" id="159581"/>
    <lineage>
        <taxon>Eukaryota</taxon>
        <taxon>Metazoa</taxon>
        <taxon>Chordata</taxon>
        <taxon>Craniata</taxon>
        <taxon>Vertebrata</taxon>
        <taxon>Euteleostomi</taxon>
        <taxon>Archelosauria</taxon>
        <taxon>Archosauria</taxon>
        <taxon>Dinosauria</taxon>
        <taxon>Saurischia</taxon>
        <taxon>Theropoda</taxon>
        <taxon>Coelurosauria</taxon>
        <taxon>Aves</taxon>
        <taxon>Neognathae</taxon>
        <taxon>Neoaves</taxon>
        <taxon>Telluraves</taxon>
        <taxon>Australaves</taxon>
        <taxon>Passeriformes</taxon>
        <taxon>Turdidae</taxon>
        <taxon>Catharus</taxon>
    </lineage>
</organism>
<dbReference type="Proteomes" id="UP000519684">
    <property type="component" value="Unassembled WGS sequence"/>
</dbReference>
<comment type="caution">
    <text evidence="9">The sequence shown here is derived from an EMBL/GenBank/DDBJ whole genome shotgun (WGS) entry which is preliminary data.</text>
</comment>
<dbReference type="Pfam" id="PF00665">
    <property type="entry name" value="rve"/>
    <property type="match status" value="1"/>
</dbReference>
<dbReference type="AlphaFoldDB" id="A0A7L2DN58"/>
<evidence type="ECO:0000256" key="3">
    <source>
        <dbReference type="ARBA" id="ARBA00022722"/>
    </source>
</evidence>
<dbReference type="GO" id="GO:0003964">
    <property type="term" value="F:RNA-directed DNA polymerase activity"/>
    <property type="evidence" value="ECO:0007669"/>
    <property type="project" value="UniProtKB-KW"/>
</dbReference>
<keyword evidence="10" id="KW-1185">Reference proteome</keyword>
<evidence type="ECO:0000256" key="2">
    <source>
        <dbReference type="ARBA" id="ARBA00022695"/>
    </source>
</evidence>
<feature type="non-terminal residue" evidence="9">
    <location>
        <position position="64"/>
    </location>
</feature>
<dbReference type="GO" id="GO:0016787">
    <property type="term" value="F:hydrolase activity"/>
    <property type="evidence" value="ECO:0007669"/>
    <property type="project" value="UniProtKB-KW"/>
</dbReference>
<reference evidence="9 10" key="1">
    <citation type="submission" date="2019-09" db="EMBL/GenBank/DDBJ databases">
        <title>Bird 10,000 Genomes (B10K) Project - Family phase.</title>
        <authorList>
            <person name="Zhang G."/>
        </authorList>
    </citation>
    <scope>NUCLEOTIDE SEQUENCE [LARGE SCALE GENOMIC DNA]</scope>
    <source>
        <strain evidence="9">B10K-DU-001-17</strain>
        <tissue evidence="9">Muscle</tissue>
    </source>
</reference>
<evidence type="ECO:0000256" key="4">
    <source>
        <dbReference type="ARBA" id="ARBA00022759"/>
    </source>
</evidence>
<proteinExistence type="predicted"/>
<feature type="non-terminal residue" evidence="9">
    <location>
        <position position="1"/>
    </location>
</feature>
<sequence>THVIKHFLLAFATLGVPKTIKTDNGSVYKSQELKRFLSEWGIEHTRGIPPNPPGQSIVETTHQT</sequence>
<accession>A0A7L2DN58</accession>
<keyword evidence="2" id="KW-0548">Nucleotidyltransferase</keyword>
<dbReference type="GO" id="GO:0035613">
    <property type="term" value="F:RNA stem-loop binding"/>
    <property type="evidence" value="ECO:0007669"/>
    <property type="project" value="TreeGrafter"/>
</dbReference>
<dbReference type="PANTHER" id="PTHR41694:SF3">
    <property type="entry name" value="RNA-DIRECTED DNA POLYMERASE-RELATED"/>
    <property type="match status" value="1"/>
</dbReference>
<keyword evidence="1" id="KW-0808">Transferase</keyword>
<evidence type="ECO:0000313" key="9">
    <source>
        <dbReference type="EMBL" id="NXQ51166.1"/>
    </source>
</evidence>
<evidence type="ECO:0000313" key="10">
    <source>
        <dbReference type="Proteomes" id="UP000519684"/>
    </source>
</evidence>
<keyword evidence="4" id="KW-0255">Endonuclease</keyword>
<dbReference type="EMBL" id="VWYD01031594">
    <property type="protein sequence ID" value="NXQ51166.1"/>
    <property type="molecule type" value="Genomic_DNA"/>
</dbReference>